<reference evidence="2" key="2">
    <citation type="journal article" date="2021" name="Genome Biol. Evol.">
        <title>Developing a high-quality reference genome for a parasitic bivalve with doubly uniparental inheritance (Bivalvia: Unionida).</title>
        <authorList>
            <person name="Smith C.H."/>
        </authorList>
    </citation>
    <scope>NUCLEOTIDE SEQUENCE</scope>
    <source>
        <strain evidence="2">CHS0354</strain>
        <tissue evidence="2">Mantle</tissue>
    </source>
</reference>
<reference evidence="2" key="3">
    <citation type="submission" date="2023-05" db="EMBL/GenBank/DDBJ databases">
        <authorList>
            <person name="Smith C.H."/>
        </authorList>
    </citation>
    <scope>NUCLEOTIDE SEQUENCE</scope>
    <source>
        <strain evidence="2">CHS0354</strain>
        <tissue evidence="2">Mantle</tissue>
    </source>
</reference>
<organism evidence="2 3">
    <name type="scientific">Potamilus streckersoni</name>
    <dbReference type="NCBI Taxonomy" id="2493646"/>
    <lineage>
        <taxon>Eukaryota</taxon>
        <taxon>Metazoa</taxon>
        <taxon>Spiralia</taxon>
        <taxon>Lophotrochozoa</taxon>
        <taxon>Mollusca</taxon>
        <taxon>Bivalvia</taxon>
        <taxon>Autobranchia</taxon>
        <taxon>Heteroconchia</taxon>
        <taxon>Palaeoheterodonta</taxon>
        <taxon>Unionida</taxon>
        <taxon>Unionoidea</taxon>
        <taxon>Unionidae</taxon>
        <taxon>Ambleminae</taxon>
        <taxon>Lampsilini</taxon>
        <taxon>Potamilus</taxon>
    </lineage>
</organism>
<dbReference type="Proteomes" id="UP001195483">
    <property type="component" value="Unassembled WGS sequence"/>
</dbReference>
<keyword evidence="3" id="KW-1185">Reference proteome</keyword>
<reference evidence="2" key="1">
    <citation type="journal article" date="2021" name="Genome Biol. Evol.">
        <title>A High-Quality Reference Genome for a Parasitic Bivalve with Doubly Uniparental Inheritance (Bivalvia: Unionida).</title>
        <authorList>
            <person name="Smith C.H."/>
        </authorList>
    </citation>
    <scope>NUCLEOTIDE SEQUENCE</scope>
    <source>
        <strain evidence="2">CHS0354</strain>
    </source>
</reference>
<evidence type="ECO:0000313" key="2">
    <source>
        <dbReference type="EMBL" id="KAK3583132.1"/>
    </source>
</evidence>
<evidence type="ECO:0000313" key="3">
    <source>
        <dbReference type="Proteomes" id="UP001195483"/>
    </source>
</evidence>
<sequence>MAEKKKMWRKHPRSGHMERHICSFALRLEMDELFKKSKIHAQIWNSIAGEMEKTRIYCQSSSSYASSTDLSVCKDKDEENTNIESDSSGSESVAPPVSKKNTVAGRQKRKGNSILETLKEHSEKQINEMRRYEQFLQEQQDQRLARFDRLLDVLQNKKTLR</sequence>
<dbReference type="AlphaFoldDB" id="A0AAE0S0H9"/>
<dbReference type="EMBL" id="JAEAOA010001664">
    <property type="protein sequence ID" value="KAK3583132.1"/>
    <property type="molecule type" value="Genomic_DNA"/>
</dbReference>
<feature type="region of interest" description="Disordered" evidence="1">
    <location>
        <begin position="61"/>
        <end position="112"/>
    </location>
</feature>
<comment type="caution">
    <text evidence="2">The sequence shown here is derived from an EMBL/GenBank/DDBJ whole genome shotgun (WGS) entry which is preliminary data.</text>
</comment>
<accession>A0AAE0S0H9</accession>
<gene>
    <name evidence="2" type="ORF">CHS0354_027534</name>
</gene>
<name>A0AAE0S0H9_9BIVA</name>
<protein>
    <submittedName>
        <fullName evidence="2">Uncharacterized protein</fullName>
    </submittedName>
</protein>
<feature type="compositionally biased region" description="Low complexity" evidence="1">
    <location>
        <begin position="61"/>
        <end position="71"/>
    </location>
</feature>
<evidence type="ECO:0000256" key="1">
    <source>
        <dbReference type="SAM" id="MobiDB-lite"/>
    </source>
</evidence>
<feature type="compositionally biased region" description="Polar residues" evidence="1">
    <location>
        <begin position="82"/>
        <end position="91"/>
    </location>
</feature>
<proteinExistence type="predicted"/>